<organism evidence="2 3">
    <name type="scientific">Canavalia gladiata</name>
    <name type="common">Sword bean</name>
    <name type="synonym">Dolichos gladiatus</name>
    <dbReference type="NCBI Taxonomy" id="3824"/>
    <lineage>
        <taxon>Eukaryota</taxon>
        <taxon>Viridiplantae</taxon>
        <taxon>Streptophyta</taxon>
        <taxon>Embryophyta</taxon>
        <taxon>Tracheophyta</taxon>
        <taxon>Spermatophyta</taxon>
        <taxon>Magnoliopsida</taxon>
        <taxon>eudicotyledons</taxon>
        <taxon>Gunneridae</taxon>
        <taxon>Pentapetalae</taxon>
        <taxon>rosids</taxon>
        <taxon>fabids</taxon>
        <taxon>Fabales</taxon>
        <taxon>Fabaceae</taxon>
        <taxon>Papilionoideae</taxon>
        <taxon>50 kb inversion clade</taxon>
        <taxon>NPAAA clade</taxon>
        <taxon>indigoferoid/millettioid clade</taxon>
        <taxon>Phaseoleae</taxon>
        <taxon>Canavalia</taxon>
    </lineage>
</organism>
<gene>
    <name evidence="2" type="ORF">VNO77_46868</name>
    <name evidence="1" type="ORF">VNO77_47073</name>
</gene>
<evidence type="ECO:0000313" key="1">
    <source>
        <dbReference type="EMBL" id="KAK7298167.1"/>
    </source>
</evidence>
<name>A0AAN9JIN1_CANGL</name>
<dbReference type="Proteomes" id="UP001367508">
    <property type="component" value="Unassembled WGS sequence"/>
</dbReference>
<sequence>MSYLRIAYYRLLPLFMEVPGLCEIRTEGIDLLADQAPFQRPVLFLSWKRRQEQSLLIHLFANLLSDLLESIRLPDFSVYSIDFVADSSTGPVVELDPRPTPIEIFPCAVQVNFALAGIPGSSELQPEEGFLRRKSADDRHCISTYHPESRKHSESKLHLRKQDLLCNSKGSSCLSGEGLIFLLCLHPLLELKAINIGFGRWGINGLSTFPLLRPFRATSSSSIYFYSLRARGDSIRVKKGRSEHWTGKNRPDYTLVPRVQWVHLTVPSSVGTEVTNIHRWGAGLRLCRVKSAPFFSVAERRSLPPALKNDEDEVRGAAGTMDPLTPNRVAFPGLAGLACRS</sequence>
<dbReference type="EMBL" id="JAYMYQ010000031">
    <property type="protein sequence ID" value="KAK7298167.1"/>
    <property type="molecule type" value="Genomic_DNA"/>
</dbReference>
<evidence type="ECO:0000313" key="3">
    <source>
        <dbReference type="Proteomes" id="UP001367508"/>
    </source>
</evidence>
<dbReference type="EMBL" id="JAYMYQ010000028">
    <property type="protein sequence ID" value="KAK7298408.1"/>
    <property type="molecule type" value="Genomic_DNA"/>
</dbReference>
<protein>
    <submittedName>
        <fullName evidence="2">Uncharacterized protein</fullName>
    </submittedName>
</protein>
<evidence type="ECO:0000313" key="2">
    <source>
        <dbReference type="EMBL" id="KAK7298408.1"/>
    </source>
</evidence>
<proteinExistence type="predicted"/>
<keyword evidence="3" id="KW-1185">Reference proteome</keyword>
<reference evidence="2 3" key="1">
    <citation type="submission" date="2024-01" db="EMBL/GenBank/DDBJ databases">
        <title>The genomes of 5 underutilized Papilionoideae crops provide insights into root nodulation and disease resistanc.</title>
        <authorList>
            <person name="Jiang F."/>
        </authorList>
    </citation>
    <scope>NUCLEOTIDE SEQUENCE [LARGE SCALE GENOMIC DNA]</scope>
    <source>
        <strain evidence="2">LVBAO_FW01</strain>
        <tissue evidence="2">Leaves</tissue>
    </source>
</reference>
<comment type="caution">
    <text evidence="2">The sequence shown here is derived from an EMBL/GenBank/DDBJ whole genome shotgun (WGS) entry which is preliminary data.</text>
</comment>
<accession>A0AAN9JIN1</accession>
<dbReference type="AlphaFoldDB" id="A0AAN9JIN1"/>